<keyword evidence="2" id="KW-1133">Transmembrane helix</keyword>
<accession>A0ABP7D191</accession>
<reference evidence="4" key="1">
    <citation type="journal article" date="2019" name="Int. J. Syst. Evol. Microbiol.">
        <title>The Global Catalogue of Microorganisms (GCM) 10K type strain sequencing project: providing services to taxonomists for standard genome sequencing and annotation.</title>
        <authorList>
            <consortium name="The Broad Institute Genomics Platform"/>
            <consortium name="The Broad Institute Genome Sequencing Center for Infectious Disease"/>
            <person name="Wu L."/>
            <person name="Ma J."/>
        </authorList>
    </citation>
    <scope>NUCLEOTIDE SEQUENCE [LARGE SCALE GENOMIC DNA]</scope>
    <source>
        <strain evidence="4">JCM 17498</strain>
    </source>
</reference>
<name>A0ABP7D191_9SPHN</name>
<feature type="transmembrane region" description="Helical" evidence="2">
    <location>
        <begin position="204"/>
        <end position="224"/>
    </location>
</feature>
<keyword evidence="4" id="KW-1185">Reference proteome</keyword>
<evidence type="ECO:0000256" key="1">
    <source>
        <dbReference type="SAM" id="MobiDB-lite"/>
    </source>
</evidence>
<dbReference type="Pfam" id="PF16357">
    <property type="entry name" value="PepSY_TM_like_2"/>
    <property type="match status" value="1"/>
</dbReference>
<dbReference type="RefSeq" id="WP_344691999.1">
    <property type="nucleotide sequence ID" value="NZ_BAABBF010000002.1"/>
</dbReference>
<sequence length="225" mass="24561">MTDTIAPPPDRSHTVVPAARPKPKRKWRSWWLKQLHSWHWISAAVSLVGMLLFAATGITLNHAATIGATPVVKEKTGTLPPALRRMLAQTPAADAPLPAAVATRIATVVGLDPADRPGEWSDTDVYVALPRPGGDAWVSIDRASGRITAETTDRGWISYLNDLHKGRNAGTAWSWFIDIFAGACILFTLTGLLLLQFHARHRPLTWPMVALGVVIPVILILVFLH</sequence>
<comment type="caution">
    <text evidence="3">The sequence shown here is derived from an EMBL/GenBank/DDBJ whole genome shotgun (WGS) entry which is preliminary data.</text>
</comment>
<feature type="transmembrane region" description="Helical" evidence="2">
    <location>
        <begin position="175"/>
        <end position="198"/>
    </location>
</feature>
<organism evidence="3 4">
    <name type="scientific">Sphingomonas cynarae</name>
    <dbReference type="NCBI Taxonomy" id="930197"/>
    <lineage>
        <taxon>Bacteria</taxon>
        <taxon>Pseudomonadati</taxon>
        <taxon>Pseudomonadota</taxon>
        <taxon>Alphaproteobacteria</taxon>
        <taxon>Sphingomonadales</taxon>
        <taxon>Sphingomonadaceae</taxon>
        <taxon>Sphingomonas</taxon>
    </lineage>
</organism>
<dbReference type="PANTHER" id="PTHR40115">
    <property type="entry name" value="INNER MEMBRANE PROTEIN WITH PEPSY TM HELIX"/>
    <property type="match status" value="1"/>
</dbReference>
<evidence type="ECO:0000313" key="4">
    <source>
        <dbReference type="Proteomes" id="UP001500523"/>
    </source>
</evidence>
<dbReference type="InterPro" id="IPR032307">
    <property type="entry name" value="PepSY_TM-like_2"/>
</dbReference>
<evidence type="ECO:0000313" key="3">
    <source>
        <dbReference type="EMBL" id="GAA3699308.1"/>
    </source>
</evidence>
<dbReference type="Proteomes" id="UP001500523">
    <property type="component" value="Unassembled WGS sequence"/>
</dbReference>
<proteinExistence type="predicted"/>
<evidence type="ECO:0000256" key="2">
    <source>
        <dbReference type="SAM" id="Phobius"/>
    </source>
</evidence>
<dbReference type="PANTHER" id="PTHR40115:SF1">
    <property type="entry name" value="INNER MEMBRANE PROTEIN WITH PEPSY TM HELIX"/>
    <property type="match status" value="1"/>
</dbReference>
<protein>
    <submittedName>
        <fullName evidence="3">PepSY-associated TM helix domain-containing protein</fullName>
    </submittedName>
</protein>
<dbReference type="EMBL" id="BAABBF010000002">
    <property type="protein sequence ID" value="GAA3699308.1"/>
    <property type="molecule type" value="Genomic_DNA"/>
</dbReference>
<feature type="region of interest" description="Disordered" evidence="1">
    <location>
        <begin position="1"/>
        <end position="20"/>
    </location>
</feature>
<keyword evidence="2" id="KW-0812">Transmembrane</keyword>
<gene>
    <name evidence="3" type="ORF">GCM10022268_06890</name>
</gene>
<feature type="transmembrane region" description="Helical" evidence="2">
    <location>
        <begin position="38"/>
        <end position="60"/>
    </location>
</feature>
<keyword evidence="2" id="KW-0472">Membrane</keyword>